<organism evidence="1 2">
    <name type="scientific">Elaphomyces granulatus</name>
    <dbReference type="NCBI Taxonomy" id="519963"/>
    <lineage>
        <taxon>Eukaryota</taxon>
        <taxon>Fungi</taxon>
        <taxon>Dikarya</taxon>
        <taxon>Ascomycota</taxon>
        <taxon>Pezizomycotina</taxon>
        <taxon>Eurotiomycetes</taxon>
        <taxon>Eurotiomycetidae</taxon>
        <taxon>Eurotiales</taxon>
        <taxon>Elaphomycetaceae</taxon>
        <taxon>Elaphomyces</taxon>
    </lineage>
</organism>
<protein>
    <submittedName>
        <fullName evidence="1">Uncharacterized protein</fullName>
    </submittedName>
</protein>
<accession>A0A232LNL0</accession>
<name>A0A232LNL0_9EURO</name>
<keyword evidence="2" id="KW-1185">Reference proteome</keyword>
<comment type="caution">
    <text evidence="1">The sequence shown here is derived from an EMBL/GenBank/DDBJ whole genome shotgun (WGS) entry which is preliminary data.</text>
</comment>
<evidence type="ECO:0000313" key="2">
    <source>
        <dbReference type="Proteomes" id="UP000243515"/>
    </source>
</evidence>
<feature type="non-terminal residue" evidence="1">
    <location>
        <position position="75"/>
    </location>
</feature>
<sequence>MTRSSRGFLRSNGILLSMRKTSASSATRRLIFSINCLDMIMRNASPRRKRWPTLTLHLLEMLPRKAVRTTLPLIL</sequence>
<gene>
    <name evidence="1" type="ORF">Egran_06548</name>
</gene>
<dbReference type="EMBL" id="NPHW01006586">
    <property type="protein sequence ID" value="OXV05684.1"/>
    <property type="molecule type" value="Genomic_DNA"/>
</dbReference>
<reference evidence="1 2" key="1">
    <citation type="journal article" date="2015" name="Environ. Microbiol.">
        <title>Metagenome sequence of Elaphomyces granulatus from sporocarp tissue reveals Ascomycota ectomycorrhizal fingerprints of genome expansion and a Proteobacteria-rich microbiome.</title>
        <authorList>
            <person name="Quandt C.A."/>
            <person name="Kohler A."/>
            <person name="Hesse C.N."/>
            <person name="Sharpton T.J."/>
            <person name="Martin F."/>
            <person name="Spatafora J.W."/>
        </authorList>
    </citation>
    <scope>NUCLEOTIDE SEQUENCE [LARGE SCALE GENOMIC DNA]</scope>
    <source>
        <strain evidence="1 2">OSC145934</strain>
    </source>
</reference>
<evidence type="ECO:0000313" key="1">
    <source>
        <dbReference type="EMBL" id="OXV05684.1"/>
    </source>
</evidence>
<dbReference type="Proteomes" id="UP000243515">
    <property type="component" value="Unassembled WGS sequence"/>
</dbReference>
<dbReference type="AlphaFoldDB" id="A0A232LNL0"/>
<proteinExistence type="predicted"/>